<evidence type="ECO:0000259" key="1">
    <source>
        <dbReference type="Pfam" id="PF00534"/>
    </source>
</evidence>
<evidence type="ECO:0000313" key="4">
    <source>
        <dbReference type="Proteomes" id="UP000239065"/>
    </source>
</evidence>
<comment type="caution">
    <text evidence="3">The sequence shown here is derived from an EMBL/GenBank/DDBJ whole genome shotgun (WGS) entry which is preliminary data.</text>
</comment>
<gene>
    <name evidence="3" type="ORF">CJ669_08800</name>
</gene>
<dbReference type="Pfam" id="PF13439">
    <property type="entry name" value="Glyco_transf_4"/>
    <property type="match status" value="1"/>
</dbReference>
<dbReference type="InterPro" id="IPR001296">
    <property type="entry name" value="Glyco_trans_1"/>
</dbReference>
<dbReference type="RefSeq" id="WP_105909606.1">
    <property type="nucleotide sequence ID" value="NZ_JAODDD010000008.1"/>
</dbReference>
<dbReference type="Gene3D" id="3.40.50.2000">
    <property type="entry name" value="Glycogen Phosphorylase B"/>
    <property type="match status" value="2"/>
</dbReference>
<evidence type="ECO:0000313" key="3">
    <source>
        <dbReference type="EMBL" id="PRM87203.1"/>
    </source>
</evidence>
<dbReference type="PANTHER" id="PTHR45947:SF14">
    <property type="entry name" value="SLL1723 PROTEIN"/>
    <property type="match status" value="1"/>
</dbReference>
<dbReference type="SUPFAM" id="SSF53756">
    <property type="entry name" value="UDP-Glycosyltransferase/glycogen phosphorylase"/>
    <property type="match status" value="1"/>
</dbReference>
<dbReference type="AlphaFoldDB" id="A0A2S9SKW6"/>
<dbReference type="PANTHER" id="PTHR45947">
    <property type="entry name" value="SULFOQUINOVOSYL TRANSFERASE SQD2"/>
    <property type="match status" value="1"/>
</dbReference>
<accession>A0A2S9SKW6</accession>
<protein>
    <submittedName>
        <fullName evidence="3">Colanic acid biosynthesis glycosyl transferase</fullName>
    </submittedName>
</protein>
<dbReference type="Proteomes" id="UP000239065">
    <property type="component" value="Unassembled WGS sequence"/>
</dbReference>
<name>A0A2S9SKW6_9BACT</name>
<evidence type="ECO:0000259" key="2">
    <source>
        <dbReference type="Pfam" id="PF13439"/>
    </source>
</evidence>
<sequence length="380" mass="43580">MRRVVFIKSNLLPISEVFIKEQVLALQNWTPILMGENYVYDGLDLTGIDTIIYNQSQSYFNKKMNKIRDLLYCYNSKMFSSLKKINPDIIHAQFATDGVKYWPTIKKLNKPLVVHLRGNDITIYKEHWYKQSNFSMKLYPRRLLEMSKSDKVHFVAVSEAIRQRAIEYGLPKEKIRTIYSGIDLDKFPVTEIPMIKRPLKILFVGRLIEKKGIMYLLKAFKEVLKEIPQAKLVIAGNGKLFGEAQDFSVQNNLQVEFLGAITHAEVQNELQTTRIFCLPSICAKNGNREGLPNVIKEAQLSGIPVVTSAFGGKTEGIIDGETGFSFMEKDILTLKEYLIKLLKDDLLSQSMAEKAVAFARERFDMKKCTSNLETFYDSLM</sequence>
<dbReference type="InterPro" id="IPR050194">
    <property type="entry name" value="Glycosyltransferase_grp1"/>
</dbReference>
<dbReference type="EMBL" id="NXGJ01000012">
    <property type="protein sequence ID" value="PRM87203.1"/>
    <property type="molecule type" value="Genomic_DNA"/>
</dbReference>
<dbReference type="InterPro" id="IPR028098">
    <property type="entry name" value="Glyco_trans_4-like_N"/>
</dbReference>
<feature type="domain" description="Glycosyl transferase family 1" evidence="1">
    <location>
        <begin position="196"/>
        <end position="355"/>
    </location>
</feature>
<reference evidence="3 4" key="1">
    <citation type="submission" date="2017-09" db="EMBL/GenBank/DDBJ databases">
        <title>Reassesment of A. cryaerophilus.</title>
        <authorList>
            <person name="Perez-Cataluna A."/>
            <person name="Collado L."/>
            <person name="Salgado O."/>
            <person name="Lefinanco V."/>
            <person name="Figueras M.J."/>
        </authorList>
    </citation>
    <scope>NUCLEOTIDE SEQUENCE [LARGE SCALE GENOMIC DNA]</scope>
    <source>
        <strain evidence="3 4">LMG 9861</strain>
    </source>
</reference>
<organism evidence="3 4">
    <name type="scientific">Aliarcobacter cryaerophilus</name>
    <dbReference type="NCBI Taxonomy" id="28198"/>
    <lineage>
        <taxon>Bacteria</taxon>
        <taxon>Pseudomonadati</taxon>
        <taxon>Campylobacterota</taxon>
        <taxon>Epsilonproteobacteria</taxon>
        <taxon>Campylobacterales</taxon>
        <taxon>Arcobacteraceae</taxon>
        <taxon>Aliarcobacter</taxon>
    </lineage>
</organism>
<dbReference type="Pfam" id="PF00534">
    <property type="entry name" value="Glycos_transf_1"/>
    <property type="match status" value="1"/>
</dbReference>
<proteinExistence type="predicted"/>
<keyword evidence="3" id="KW-0808">Transferase</keyword>
<dbReference type="GO" id="GO:0016757">
    <property type="term" value="F:glycosyltransferase activity"/>
    <property type="evidence" value="ECO:0007669"/>
    <property type="project" value="InterPro"/>
</dbReference>
<feature type="domain" description="Glycosyltransferase subfamily 4-like N-terminal" evidence="2">
    <location>
        <begin position="75"/>
        <end position="186"/>
    </location>
</feature>